<reference evidence="3" key="1">
    <citation type="journal article" date="2019" name="Int. J. Syst. Evol. Microbiol.">
        <title>The Global Catalogue of Microorganisms (GCM) 10K type strain sequencing project: providing services to taxonomists for standard genome sequencing and annotation.</title>
        <authorList>
            <consortium name="The Broad Institute Genomics Platform"/>
            <consortium name="The Broad Institute Genome Sequencing Center for Infectious Disease"/>
            <person name="Wu L."/>
            <person name="Ma J."/>
        </authorList>
    </citation>
    <scope>NUCLEOTIDE SEQUENCE [LARGE SCALE GENOMIC DNA]</scope>
    <source>
        <strain evidence="3">JCM 16949</strain>
    </source>
</reference>
<evidence type="ECO:0000256" key="1">
    <source>
        <dbReference type="SAM" id="Phobius"/>
    </source>
</evidence>
<proteinExistence type="predicted"/>
<sequence>MSGYARPEENTLGVVIGKRGRPKPSAGSPAARALRQASAGGASLGTGYLGIGAGVVAGIAAVFGLAMFVSNLAIYPNPLPGAFAWLVYCLALATIGVTITILGERMPTWLFAVFLASLGIVIALDFLAIWPLGNIGASATASVAASYGLLIAVTLRRAAEILVAAGLIAVAFIVAILLTTPLDASTLPAQAVVLAAVILPPVFATWFVVQFRRIVQLELDRVLVQSTVSAPRFAVGMLASEELARLDLAAEELFESVSSGRTRLPLDPKTASIAASLATELRLHLIEGRRETWLYHAITESEQLGKSVTLSDAGSLAGLLDPQQRDGLLSAVWLLVSDKSKQRRTVQLTLGPVAASDVDSQTNSISVPIVVATTGISRSRVDPATWGSIARVGPFTNSTENSILRVEIDCLVANPADQYHAEQAAQR</sequence>
<keyword evidence="1" id="KW-0472">Membrane</keyword>
<feature type="transmembrane region" description="Helical" evidence="1">
    <location>
        <begin position="135"/>
        <end position="155"/>
    </location>
</feature>
<evidence type="ECO:0000313" key="3">
    <source>
        <dbReference type="Proteomes" id="UP001501004"/>
    </source>
</evidence>
<evidence type="ECO:0000313" key="2">
    <source>
        <dbReference type="EMBL" id="GAA3748033.1"/>
    </source>
</evidence>
<feature type="transmembrane region" description="Helical" evidence="1">
    <location>
        <begin position="82"/>
        <end position="102"/>
    </location>
</feature>
<feature type="transmembrane region" description="Helical" evidence="1">
    <location>
        <begin position="188"/>
        <end position="209"/>
    </location>
</feature>
<feature type="transmembrane region" description="Helical" evidence="1">
    <location>
        <begin position="48"/>
        <end position="70"/>
    </location>
</feature>
<accession>A0ABP7FX08</accession>
<keyword evidence="1" id="KW-1133">Transmembrane helix</keyword>
<dbReference type="Proteomes" id="UP001501004">
    <property type="component" value="Unassembled WGS sequence"/>
</dbReference>
<feature type="transmembrane region" description="Helical" evidence="1">
    <location>
        <begin position="109"/>
        <end position="129"/>
    </location>
</feature>
<keyword evidence="1" id="KW-0812">Transmembrane</keyword>
<comment type="caution">
    <text evidence="2">The sequence shown here is derived from an EMBL/GenBank/DDBJ whole genome shotgun (WGS) entry which is preliminary data.</text>
</comment>
<feature type="transmembrane region" description="Helical" evidence="1">
    <location>
        <begin position="162"/>
        <end position="182"/>
    </location>
</feature>
<dbReference type="RefSeq" id="WP_344757042.1">
    <property type="nucleotide sequence ID" value="NZ_BAABAE010000003.1"/>
</dbReference>
<keyword evidence="3" id="KW-1185">Reference proteome</keyword>
<gene>
    <name evidence="2" type="ORF">GCM10022239_24380</name>
</gene>
<name>A0ABP7FX08_9MICO</name>
<protein>
    <submittedName>
        <fullName evidence="2">Uncharacterized protein</fullName>
    </submittedName>
</protein>
<dbReference type="EMBL" id="BAABAE010000003">
    <property type="protein sequence ID" value="GAA3748033.1"/>
    <property type="molecule type" value="Genomic_DNA"/>
</dbReference>
<organism evidence="2 3">
    <name type="scientific">Leifsonella bigeumensis</name>
    <dbReference type="NCBI Taxonomy" id="433643"/>
    <lineage>
        <taxon>Bacteria</taxon>
        <taxon>Bacillati</taxon>
        <taxon>Actinomycetota</taxon>
        <taxon>Actinomycetes</taxon>
        <taxon>Micrococcales</taxon>
        <taxon>Microbacteriaceae</taxon>
        <taxon>Leifsonella</taxon>
    </lineage>
</organism>